<evidence type="ECO:0000313" key="1">
    <source>
        <dbReference type="EMBL" id="KAL2551463.1"/>
    </source>
</evidence>
<reference evidence="2" key="1">
    <citation type="submission" date="2024-07" db="EMBL/GenBank/DDBJ databases">
        <title>Two chromosome-level genome assemblies of Korean endemic species Abeliophyllum distichum and Forsythia ovata (Oleaceae).</title>
        <authorList>
            <person name="Jang H."/>
        </authorList>
    </citation>
    <scope>NUCLEOTIDE SEQUENCE [LARGE SCALE GENOMIC DNA]</scope>
</reference>
<dbReference type="Proteomes" id="UP001604277">
    <property type="component" value="Unassembled WGS sequence"/>
</dbReference>
<protein>
    <submittedName>
        <fullName evidence="1">Uncharacterized protein</fullName>
    </submittedName>
</protein>
<comment type="caution">
    <text evidence="1">The sequence shown here is derived from an EMBL/GenBank/DDBJ whole genome shotgun (WGS) entry which is preliminary data.</text>
</comment>
<dbReference type="EMBL" id="JBFOLJ010000002">
    <property type="protein sequence ID" value="KAL2551463.1"/>
    <property type="molecule type" value="Genomic_DNA"/>
</dbReference>
<proteinExistence type="predicted"/>
<evidence type="ECO:0000313" key="2">
    <source>
        <dbReference type="Proteomes" id="UP001604277"/>
    </source>
</evidence>
<gene>
    <name evidence="1" type="ORF">Fot_05082</name>
</gene>
<name>A0ABD1WS00_9LAMI</name>
<organism evidence="1 2">
    <name type="scientific">Forsythia ovata</name>
    <dbReference type="NCBI Taxonomy" id="205694"/>
    <lineage>
        <taxon>Eukaryota</taxon>
        <taxon>Viridiplantae</taxon>
        <taxon>Streptophyta</taxon>
        <taxon>Embryophyta</taxon>
        <taxon>Tracheophyta</taxon>
        <taxon>Spermatophyta</taxon>
        <taxon>Magnoliopsida</taxon>
        <taxon>eudicotyledons</taxon>
        <taxon>Gunneridae</taxon>
        <taxon>Pentapetalae</taxon>
        <taxon>asterids</taxon>
        <taxon>lamiids</taxon>
        <taxon>Lamiales</taxon>
        <taxon>Oleaceae</taxon>
        <taxon>Forsythieae</taxon>
        <taxon>Forsythia</taxon>
    </lineage>
</organism>
<accession>A0ABD1WS00</accession>
<sequence>MGDPTSNAVGLPPKPPDPVIIGGSHQLPSFHHTPAGLTFPKLDPIDLQNSSTAAVLIETISTPANSGHQHAGEPPPMCSPALGDPILALSIADISIPTSSGWPIALNSAGNKHYAHHGSIFWPT</sequence>
<dbReference type="AlphaFoldDB" id="A0ABD1WS00"/>
<keyword evidence="2" id="KW-1185">Reference proteome</keyword>